<keyword evidence="2" id="KW-1185">Reference proteome</keyword>
<gene>
    <name evidence="1" type="ORF">P9H32_17910</name>
</gene>
<name>A0ABU5N261_9BACT</name>
<proteinExistence type="predicted"/>
<comment type="caution">
    <text evidence="1">The sequence shown here is derived from an EMBL/GenBank/DDBJ whole genome shotgun (WGS) entry which is preliminary data.</text>
</comment>
<reference evidence="1 2" key="1">
    <citation type="journal article" date="2024" name="Appl. Environ. Microbiol.">
        <title>Pontiella agarivorans sp. nov., a novel marine anaerobic bacterium capable of degrading macroalgal polysaccharides and fixing nitrogen.</title>
        <authorList>
            <person name="Liu N."/>
            <person name="Kivenson V."/>
            <person name="Peng X."/>
            <person name="Cui Z."/>
            <person name="Lankiewicz T.S."/>
            <person name="Gosselin K.M."/>
            <person name="English C.J."/>
            <person name="Blair E.M."/>
            <person name="O'Malley M.A."/>
            <person name="Valentine D.L."/>
        </authorList>
    </citation>
    <scope>NUCLEOTIDE SEQUENCE [LARGE SCALE GENOMIC DNA]</scope>
    <source>
        <strain evidence="1 2">NLcol2</strain>
    </source>
</reference>
<accession>A0ABU5N261</accession>
<dbReference type="RefSeq" id="WP_322610281.1">
    <property type="nucleotide sequence ID" value="NZ_JARVCO010000012.1"/>
</dbReference>
<protein>
    <submittedName>
        <fullName evidence="1">Uncharacterized protein</fullName>
    </submittedName>
</protein>
<sequence>MAETHIFHARRHIEKRQQCDFIQPSDKGFLKLEFDREEVRAGISGVDHGMNQQN</sequence>
<dbReference type="EMBL" id="JARVCO010000012">
    <property type="protein sequence ID" value="MDZ8120507.1"/>
    <property type="molecule type" value="Genomic_DNA"/>
</dbReference>
<organism evidence="1 2">
    <name type="scientific">Pontiella agarivorans</name>
    <dbReference type="NCBI Taxonomy" id="3038953"/>
    <lineage>
        <taxon>Bacteria</taxon>
        <taxon>Pseudomonadati</taxon>
        <taxon>Kiritimatiellota</taxon>
        <taxon>Kiritimatiellia</taxon>
        <taxon>Kiritimatiellales</taxon>
        <taxon>Pontiellaceae</taxon>
        <taxon>Pontiella</taxon>
    </lineage>
</organism>
<dbReference type="Proteomes" id="UP001290861">
    <property type="component" value="Unassembled WGS sequence"/>
</dbReference>
<evidence type="ECO:0000313" key="2">
    <source>
        <dbReference type="Proteomes" id="UP001290861"/>
    </source>
</evidence>
<evidence type="ECO:0000313" key="1">
    <source>
        <dbReference type="EMBL" id="MDZ8120507.1"/>
    </source>
</evidence>